<dbReference type="AlphaFoldDB" id="A0AAN8KLJ1"/>
<gene>
    <name evidence="2" type="ORF">SNE40_000951</name>
</gene>
<proteinExistence type="predicted"/>
<dbReference type="SUPFAM" id="SSF103473">
    <property type="entry name" value="MFS general substrate transporter"/>
    <property type="match status" value="1"/>
</dbReference>
<feature type="transmembrane region" description="Helical" evidence="1">
    <location>
        <begin position="82"/>
        <end position="102"/>
    </location>
</feature>
<reference evidence="2 3" key="1">
    <citation type="submission" date="2024-01" db="EMBL/GenBank/DDBJ databases">
        <title>The genome of the rayed Mediterranean limpet Patella caerulea (Linnaeus, 1758).</title>
        <authorList>
            <person name="Anh-Thu Weber A."/>
            <person name="Halstead-Nussloch G."/>
        </authorList>
    </citation>
    <scope>NUCLEOTIDE SEQUENCE [LARGE SCALE GENOMIC DNA]</scope>
    <source>
        <strain evidence="2">AATW-2023a</strain>
        <tissue evidence="2">Whole specimen</tissue>
    </source>
</reference>
<feature type="transmembrane region" description="Helical" evidence="1">
    <location>
        <begin position="356"/>
        <end position="378"/>
    </location>
</feature>
<protein>
    <submittedName>
        <fullName evidence="2">Uncharacterized protein</fullName>
    </submittedName>
</protein>
<feature type="transmembrane region" description="Helical" evidence="1">
    <location>
        <begin position="288"/>
        <end position="312"/>
    </location>
</feature>
<feature type="transmembrane region" description="Helical" evidence="1">
    <location>
        <begin position="172"/>
        <end position="190"/>
    </location>
</feature>
<dbReference type="Gene3D" id="1.20.1250.20">
    <property type="entry name" value="MFS general substrate transporter like domains"/>
    <property type="match status" value="1"/>
</dbReference>
<dbReference type="InterPro" id="IPR036259">
    <property type="entry name" value="MFS_trans_sf"/>
</dbReference>
<dbReference type="Pfam" id="PF07690">
    <property type="entry name" value="MFS_1"/>
    <property type="match status" value="1"/>
</dbReference>
<keyword evidence="1" id="KW-0812">Transmembrane</keyword>
<name>A0AAN8KLJ1_PATCE</name>
<feature type="transmembrane region" description="Helical" evidence="1">
    <location>
        <begin position="384"/>
        <end position="405"/>
    </location>
</feature>
<evidence type="ECO:0000313" key="2">
    <source>
        <dbReference type="EMBL" id="KAK6195542.1"/>
    </source>
</evidence>
<dbReference type="GO" id="GO:0008028">
    <property type="term" value="F:monocarboxylic acid transmembrane transporter activity"/>
    <property type="evidence" value="ECO:0007669"/>
    <property type="project" value="TreeGrafter"/>
</dbReference>
<organism evidence="2 3">
    <name type="scientific">Patella caerulea</name>
    <name type="common">Rayed Mediterranean limpet</name>
    <dbReference type="NCBI Taxonomy" id="87958"/>
    <lineage>
        <taxon>Eukaryota</taxon>
        <taxon>Metazoa</taxon>
        <taxon>Spiralia</taxon>
        <taxon>Lophotrochozoa</taxon>
        <taxon>Mollusca</taxon>
        <taxon>Gastropoda</taxon>
        <taxon>Patellogastropoda</taxon>
        <taxon>Patelloidea</taxon>
        <taxon>Patellidae</taxon>
        <taxon>Patella</taxon>
    </lineage>
</organism>
<dbReference type="EMBL" id="JAZGQO010000001">
    <property type="protein sequence ID" value="KAK6195542.1"/>
    <property type="molecule type" value="Genomic_DNA"/>
</dbReference>
<feature type="transmembrane region" description="Helical" evidence="1">
    <location>
        <begin position="12"/>
        <end position="32"/>
    </location>
</feature>
<dbReference type="PANTHER" id="PTHR11360:SF284">
    <property type="entry name" value="EG:103B4.3 PROTEIN-RELATED"/>
    <property type="match status" value="1"/>
</dbReference>
<feature type="transmembrane region" description="Helical" evidence="1">
    <location>
        <begin position="108"/>
        <end position="128"/>
    </location>
</feature>
<evidence type="ECO:0000313" key="3">
    <source>
        <dbReference type="Proteomes" id="UP001347796"/>
    </source>
</evidence>
<dbReference type="InterPro" id="IPR011701">
    <property type="entry name" value="MFS"/>
</dbReference>
<accession>A0AAN8KLJ1</accession>
<feature type="transmembrane region" description="Helical" evidence="1">
    <location>
        <begin position="412"/>
        <end position="431"/>
    </location>
</feature>
<dbReference type="InterPro" id="IPR050327">
    <property type="entry name" value="Proton-linked_MCT"/>
</dbReference>
<sequence>MASKSRLPIDRGWAWVIVGASFMNIFWMVGLAKSFGILVEQFIETFHISTAVATMVISVSGIIYAFAAPISIILGEHFTARVVVMIGGVVAFIGMSISSLLLSIGFVIGFMGIGFGIGNATLYGNSLVMVGNYFKKRRTLANGMALAGASIGQFTLPPFIQFLLDTYGLNGTLLLLGALYFHVTLFGALFRPIKSYVTKSCENDNKIQEETELQTFIKSASNEEVNYDVKLRALMASTGSIFLEEDTEATQLNDTGVIQNGRVHDTSERKNICRTLFDFSVLRRPVSIFYVICSFLAFFGYFNFILFLPLHVKDKGIDKYEKALMLSICGVGDLLGRIGSGIIGDLNIIQRYKIKAVSVILIGVVILNFLAVSNFIAMSVLSGFYGFFGGVYVNYVSVVLIDFVGLKLMPKVLALILLIQGGGAAAGQPFLGWLRDITGTFNIVIYICGITPLIGGTLLLFYPLVKKRDDIAQLHTTANYDISS</sequence>
<evidence type="ECO:0000256" key="1">
    <source>
        <dbReference type="SAM" id="Phobius"/>
    </source>
</evidence>
<feature type="transmembrane region" description="Helical" evidence="1">
    <location>
        <begin position="140"/>
        <end position="160"/>
    </location>
</feature>
<keyword evidence="3" id="KW-1185">Reference proteome</keyword>
<keyword evidence="1" id="KW-1133">Transmembrane helix</keyword>
<feature type="transmembrane region" description="Helical" evidence="1">
    <location>
        <begin position="324"/>
        <end position="344"/>
    </location>
</feature>
<dbReference type="Proteomes" id="UP001347796">
    <property type="component" value="Unassembled WGS sequence"/>
</dbReference>
<feature type="transmembrane region" description="Helical" evidence="1">
    <location>
        <begin position="52"/>
        <end position="75"/>
    </location>
</feature>
<feature type="transmembrane region" description="Helical" evidence="1">
    <location>
        <begin position="443"/>
        <end position="465"/>
    </location>
</feature>
<keyword evidence="1" id="KW-0472">Membrane</keyword>
<dbReference type="PANTHER" id="PTHR11360">
    <property type="entry name" value="MONOCARBOXYLATE TRANSPORTER"/>
    <property type="match status" value="1"/>
</dbReference>
<comment type="caution">
    <text evidence="2">The sequence shown here is derived from an EMBL/GenBank/DDBJ whole genome shotgun (WGS) entry which is preliminary data.</text>
</comment>